<dbReference type="AlphaFoldDB" id="A0A835E0P6"/>
<dbReference type="Proteomes" id="UP000636709">
    <property type="component" value="Unassembled WGS sequence"/>
</dbReference>
<evidence type="ECO:0000313" key="1">
    <source>
        <dbReference type="EMBL" id="KAF8657447.1"/>
    </source>
</evidence>
<protein>
    <submittedName>
        <fullName evidence="1">Uncharacterized protein</fullName>
    </submittedName>
</protein>
<sequence>MDIDKVGRRNMAFLRQSPALTFLELLAPLCTPVGRLLTMKPERLKEAVNRFEKLGIKRGERIVPQSPARAAAL</sequence>
<evidence type="ECO:0000313" key="2">
    <source>
        <dbReference type="Proteomes" id="UP000636709"/>
    </source>
</evidence>
<dbReference type="EMBL" id="JACEFO010002497">
    <property type="protein sequence ID" value="KAF8657447.1"/>
    <property type="molecule type" value="Genomic_DNA"/>
</dbReference>
<comment type="caution">
    <text evidence="1">The sequence shown here is derived from an EMBL/GenBank/DDBJ whole genome shotgun (WGS) entry which is preliminary data.</text>
</comment>
<keyword evidence="2" id="KW-1185">Reference proteome</keyword>
<organism evidence="1 2">
    <name type="scientific">Digitaria exilis</name>
    <dbReference type="NCBI Taxonomy" id="1010633"/>
    <lineage>
        <taxon>Eukaryota</taxon>
        <taxon>Viridiplantae</taxon>
        <taxon>Streptophyta</taxon>
        <taxon>Embryophyta</taxon>
        <taxon>Tracheophyta</taxon>
        <taxon>Spermatophyta</taxon>
        <taxon>Magnoliopsida</taxon>
        <taxon>Liliopsida</taxon>
        <taxon>Poales</taxon>
        <taxon>Poaceae</taxon>
        <taxon>PACMAD clade</taxon>
        <taxon>Panicoideae</taxon>
        <taxon>Panicodae</taxon>
        <taxon>Paniceae</taxon>
        <taxon>Anthephorinae</taxon>
        <taxon>Digitaria</taxon>
    </lineage>
</organism>
<name>A0A835E0P6_9POAL</name>
<gene>
    <name evidence="1" type="ORF">HU200_060007</name>
</gene>
<proteinExistence type="predicted"/>
<reference evidence="1" key="1">
    <citation type="submission" date="2020-07" db="EMBL/GenBank/DDBJ databases">
        <title>Genome sequence and genetic diversity analysis of an under-domesticated orphan crop, white fonio (Digitaria exilis).</title>
        <authorList>
            <person name="Bennetzen J.L."/>
            <person name="Chen S."/>
            <person name="Ma X."/>
            <person name="Wang X."/>
            <person name="Yssel A.E.J."/>
            <person name="Chaluvadi S.R."/>
            <person name="Johnson M."/>
            <person name="Gangashetty P."/>
            <person name="Hamidou F."/>
            <person name="Sanogo M.D."/>
            <person name="Zwaenepoel A."/>
            <person name="Wallace J."/>
            <person name="Van De Peer Y."/>
            <person name="Van Deynze A."/>
        </authorList>
    </citation>
    <scope>NUCLEOTIDE SEQUENCE</scope>
    <source>
        <tissue evidence="1">Leaves</tissue>
    </source>
</reference>
<accession>A0A835E0P6</accession>